<feature type="coiled-coil region" evidence="2">
    <location>
        <begin position="35"/>
        <end position="69"/>
    </location>
</feature>
<accession>A0A7S4B6G0</accession>
<keyword evidence="1 2" id="KW-0175">Coiled coil</keyword>
<evidence type="ECO:0000256" key="1">
    <source>
        <dbReference type="ARBA" id="ARBA00023054"/>
    </source>
</evidence>
<organism evidence="6">
    <name type="scientific">Chrysotila carterae</name>
    <name type="common">Marine alga</name>
    <name type="synonym">Syracosphaera carterae</name>
    <dbReference type="NCBI Taxonomy" id="13221"/>
    <lineage>
        <taxon>Eukaryota</taxon>
        <taxon>Haptista</taxon>
        <taxon>Haptophyta</taxon>
        <taxon>Prymnesiophyceae</taxon>
        <taxon>Isochrysidales</taxon>
        <taxon>Isochrysidaceae</taxon>
        <taxon>Chrysotila</taxon>
    </lineage>
</organism>
<feature type="transmembrane region" description="Helical" evidence="4">
    <location>
        <begin position="156"/>
        <end position="176"/>
    </location>
</feature>
<keyword evidence="4" id="KW-1133">Transmembrane helix</keyword>
<dbReference type="Pfam" id="PF08172">
    <property type="entry name" value="CASP_C"/>
    <property type="match status" value="1"/>
</dbReference>
<dbReference type="PANTHER" id="PTHR14043">
    <property type="entry name" value="CCAAT DISPLACEMENT PROTEIN-RELATED"/>
    <property type="match status" value="1"/>
</dbReference>
<proteinExistence type="predicted"/>
<dbReference type="GO" id="GO:0000139">
    <property type="term" value="C:Golgi membrane"/>
    <property type="evidence" value="ECO:0007669"/>
    <property type="project" value="InterPro"/>
</dbReference>
<evidence type="ECO:0000256" key="2">
    <source>
        <dbReference type="SAM" id="Coils"/>
    </source>
</evidence>
<dbReference type="InterPro" id="IPR012955">
    <property type="entry name" value="CASP_C"/>
</dbReference>
<dbReference type="EMBL" id="HBIZ01013820">
    <property type="protein sequence ID" value="CAE0755820.1"/>
    <property type="molecule type" value="Transcribed_RNA"/>
</dbReference>
<evidence type="ECO:0000256" key="3">
    <source>
        <dbReference type="SAM" id="MobiDB-lite"/>
    </source>
</evidence>
<keyword evidence="4" id="KW-0812">Transmembrane</keyword>
<evidence type="ECO:0000313" key="6">
    <source>
        <dbReference type="EMBL" id="CAE0755820.1"/>
    </source>
</evidence>
<evidence type="ECO:0000256" key="4">
    <source>
        <dbReference type="SAM" id="Phobius"/>
    </source>
</evidence>
<feature type="domain" description="CASP C-terminal" evidence="5">
    <location>
        <begin position="16"/>
        <end position="178"/>
    </location>
</feature>
<reference evidence="6" key="1">
    <citation type="submission" date="2021-01" db="EMBL/GenBank/DDBJ databases">
        <authorList>
            <person name="Corre E."/>
            <person name="Pelletier E."/>
            <person name="Niang G."/>
            <person name="Scheremetjew M."/>
            <person name="Finn R."/>
            <person name="Kale V."/>
            <person name="Holt S."/>
            <person name="Cochrane G."/>
            <person name="Meng A."/>
            <person name="Brown T."/>
            <person name="Cohen L."/>
        </authorList>
    </citation>
    <scope>NUCLEOTIDE SEQUENCE</scope>
    <source>
        <strain evidence="6">CCMP645</strain>
    </source>
</reference>
<keyword evidence="4" id="KW-0472">Membrane</keyword>
<dbReference type="GO" id="GO:0006891">
    <property type="term" value="P:intra-Golgi vesicle-mediated transport"/>
    <property type="evidence" value="ECO:0007669"/>
    <property type="project" value="InterPro"/>
</dbReference>
<name>A0A7S4B6G0_CHRCT</name>
<evidence type="ECO:0000259" key="5">
    <source>
        <dbReference type="Pfam" id="PF08172"/>
    </source>
</evidence>
<feature type="region of interest" description="Disordered" evidence="3">
    <location>
        <begin position="1"/>
        <end position="23"/>
    </location>
</feature>
<dbReference type="PANTHER" id="PTHR14043:SF2">
    <property type="entry name" value="HOMEOBOX PROTEIN CUT"/>
    <property type="match status" value="1"/>
</dbReference>
<sequence length="182" mass="20336">MQAGDSGATPDGSASGGHDAPDHQGAMLRIVCQQRERARREASALAVEVKGAREQVRALQAASRRLQGDNLALYEKVRFLQSRLESKPGGADAATHISISDESTEAAYKELYEEKMNPFAAFHKRERLQRYSELTPPEKLMLSFSSFFLSNRHARIFLFGYMVCLHLLVSGSMYSVTHRTRC</sequence>
<gene>
    <name evidence="6" type="ORF">PCAR00345_LOCUS8408</name>
</gene>
<protein>
    <recommendedName>
        <fullName evidence="5">CASP C-terminal domain-containing protein</fullName>
    </recommendedName>
</protein>
<dbReference type="AlphaFoldDB" id="A0A7S4B6G0"/>